<keyword evidence="4" id="KW-1185">Reference proteome</keyword>
<evidence type="ECO:0000256" key="1">
    <source>
        <dbReference type="SAM" id="MobiDB-lite"/>
    </source>
</evidence>
<accession>A0A558RA60</accession>
<keyword evidence="2" id="KW-0732">Signal</keyword>
<feature type="compositionally biased region" description="Polar residues" evidence="1">
    <location>
        <begin position="33"/>
        <end position="44"/>
    </location>
</feature>
<dbReference type="RefSeq" id="WP_145148779.1">
    <property type="nucleotide sequence ID" value="NZ_VNIM01000012.1"/>
</dbReference>
<dbReference type="OrthoDB" id="9793561at2"/>
<feature type="chain" id="PRO_5022210973" description="Porin" evidence="2">
    <location>
        <begin position="22"/>
        <end position="292"/>
    </location>
</feature>
<proteinExistence type="predicted"/>
<reference evidence="3 4" key="1">
    <citation type="submission" date="2019-07" db="EMBL/GenBank/DDBJ databases">
        <title>Sphingomonas solaris sp. nov., isolated from a solar panel from Boston, Massachusetts.</title>
        <authorList>
            <person name="Tanner K."/>
            <person name="Pascual J."/>
            <person name="Mancuso C."/>
            <person name="Pereto J."/>
            <person name="Khalil A."/>
            <person name="Vilanova C."/>
        </authorList>
    </citation>
    <scope>NUCLEOTIDE SEQUENCE [LARGE SCALE GENOMIC DNA]</scope>
    <source>
        <strain evidence="3 4">R4DWN</strain>
    </source>
</reference>
<dbReference type="InterPro" id="IPR010239">
    <property type="entry name" value="CHP02001"/>
</dbReference>
<feature type="signal peptide" evidence="2">
    <location>
        <begin position="1"/>
        <end position="21"/>
    </location>
</feature>
<sequence>MRFRHAAVVVAILAFPITAHAQSTPAEKAEAASDTTPPSTLTVSGSASIASDYRFRGVSQSDQEMAVQGGMTIAHESGLYVGTWASNLAGWGTFGGANMELDLIGGYKAKFAGNATLDVGLTWYMYPGGADKTDFAEPYVKLTGTAGPATLTAGAAYAPRQQAIGKWYDTGQDAANGLYNNPGAKDDNLYLWGDGALALAGTPITTKAHVGHSWGQDGLGPNATAIAPTGAYWDWSLGADATCGNLTFNVSYIDTDIANREADYLRPSFSKGQDGTGSIAGSTVVVSLTAAF</sequence>
<evidence type="ECO:0000256" key="2">
    <source>
        <dbReference type="SAM" id="SignalP"/>
    </source>
</evidence>
<dbReference type="Proteomes" id="UP000318681">
    <property type="component" value="Unassembled WGS sequence"/>
</dbReference>
<name>A0A558RA60_9SPHN</name>
<evidence type="ECO:0008006" key="5">
    <source>
        <dbReference type="Google" id="ProtNLM"/>
    </source>
</evidence>
<feature type="region of interest" description="Disordered" evidence="1">
    <location>
        <begin position="24"/>
        <end position="44"/>
    </location>
</feature>
<protein>
    <recommendedName>
        <fullName evidence="5">Porin</fullName>
    </recommendedName>
</protein>
<dbReference type="NCBIfam" id="TIGR02001">
    <property type="entry name" value="gcw_chp"/>
    <property type="match status" value="1"/>
</dbReference>
<dbReference type="AlphaFoldDB" id="A0A558RA60"/>
<organism evidence="3 4">
    <name type="scientific">Alterirhizorhabdus solaris</name>
    <dbReference type="NCBI Taxonomy" id="2529389"/>
    <lineage>
        <taxon>Bacteria</taxon>
        <taxon>Pseudomonadati</taxon>
        <taxon>Pseudomonadota</taxon>
        <taxon>Alphaproteobacteria</taxon>
        <taxon>Sphingomonadales</taxon>
        <taxon>Rhizorhabdaceae</taxon>
        <taxon>Alterirhizorhabdus</taxon>
    </lineage>
</organism>
<evidence type="ECO:0000313" key="4">
    <source>
        <dbReference type="Proteomes" id="UP000318681"/>
    </source>
</evidence>
<evidence type="ECO:0000313" key="3">
    <source>
        <dbReference type="EMBL" id="TVV76270.1"/>
    </source>
</evidence>
<comment type="caution">
    <text evidence="3">The sequence shown here is derived from an EMBL/GenBank/DDBJ whole genome shotgun (WGS) entry which is preliminary data.</text>
</comment>
<dbReference type="Pfam" id="PF09694">
    <property type="entry name" value="Gcw_chp"/>
    <property type="match status" value="1"/>
</dbReference>
<gene>
    <name evidence="3" type="ORF">FOY91_04845</name>
</gene>
<dbReference type="EMBL" id="VNIM01000012">
    <property type="protein sequence ID" value="TVV76270.1"/>
    <property type="molecule type" value="Genomic_DNA"/>
</dbReference>